<keyword evidence="1" id="KW-0812">Transmembrane</keyword>
<dbReference type="Pfam" id="PF07686">
    <property type="entry name" value="V-set"/>
    <property type="match status" value="1"/>
</dbReference>
<dbReference type="PROSITE" id="PS50835">
    <property type="entry name" value="IG_LIKE"/>
    <property type="match status" value="1"/>
</dbReference>
<accession>A0A8K0CST1</accession>
<dbReference type="AlphaFoldDB" id="A0A8K0CST1"/>
<name>A0A8K0CST1_IGNLU</name>
<dbReference type="OrthoDB" id="6478865at2759"/>
<evidence type="ECO:0000256" key="1">
    <source>
        <dbReference type="SAM" id="Phobius"/>
    </source>
</evidence>
<comment type="caution">
    <text evidence="3">The sequence shown here is derived from an EMBL/GenBank/DDBJ whole genome shotgun (WGS) entry which is preliminary data.</text>
</comment>
<evidence type="ECO:0000313" key="3">
    <source>
        <dbReference type="EMBL" id="KAF2888955.1"/>
    </source>
</evidence>
<dbReference type="SUPFAM" id="SSF48726">
    <property type="entry name" value="Immunoglobulin"/>
    <property type="match status" value="1"/>
</dbReference>
<dbReference type="InterPro" id="IPR013783">
    <property type="entry name" value="Ig-like_fold"/>
</dbReference>
<gene>
    <name evidence="3" type="ORF">ILUMI_17218</name>
</gene>
<evidence type="ECO:0000259" key="2">
    <source>
        <dbReference type="PROSITE" id="PS50835"/>
    </source>
</evidence>
<feature type="transmembrane region" description="Helical" evidence="1">
    <location>
        <begin position="6"/>
        <end position="25"/>
    </location>
</feature>
<keyword evidence="1" id="KW-1133">Transmembrane helix</keyword>
<feature type="domain" description="Ig-like" evidence="2">
    <location>
        <begin position="12"/>
        <end position="126"/>
    </location>
</feature>
<dbReference type="EMBL" id="VTPC01072335">
    <property type="protein sequence ID" value="KAF2888955.1"/>
    <property type="molecule type" value="Genomic_DNA"/>
</dbReference>
<dbReference type="PANTHER" id="PTHR21261">
    <property type="entry name" value="BEAT PROTEIN"/>
    <property type="match status" value="1"/>
</dbReference>
<dbReference type="Gene3D" id="2.60.40.10">
    <property type="entry name" value="Immunoglobulins"/>
    <property type="match status" value="1"/>
</dbReference>
<organism evidence="3 4">
    <name type="scientific">Ignelater luminosus</name>
    <name type="common">Cucubano</name>
    <name type="synonym">Pyrophorus luminosus</name>
    <dbReference type="NCBI Taxonomy" id="2038154"/>
    <lineage>
        <taxon>Eukaryota</taxon>
        <taxon>Metazoa</taxon>
        <taxon>Ecdysozoa</taxon>
        <taxon>Arthropoda</taxon>
        <taxon>Hexapoda</taxon>
        <taxon>Insecta</taxon>
        <taxon>Pterygota</taxon>
        <taxon>Neoptera</taxon>
        <taxon>Endopterygota</taxon>
        <taxon>Coleoptera</taxon>
        <taxon>Polyphaga</taxon>
        <taxon>Elateriformia</taxon>
        <taxon>Elateroidea</taxon>
        <taxon>Elateridae</taxon>
        <taxon>Agrypninae</taxon>
        <taxon>Pyrophorini</taxon>
        <taxon>Ignelater</taxon>
    </lineage>
</organism>
<dbReference type="InterPro" id="IPR013106">
    <property type="entry name" value="Ig_V-set"/>
</dbReference>
<dbReference type="InterPro" id="IPR007110">
    <property type="entry name" value="Ig-like_dom"/>
</dbReference>
<sequence>MHVIILHNIILPPFLFISALATIVIKELSGTDSAQLGTNTTTIKCDYDYQNETGVEVKWFYNDSVQIFLWVPNLNKPQPMGPFSSILDVNNNSIRFKEMTRNLTGYYTCKVSSDDNEEFKTEIMIAYQPPIKVEFFPEDTSETVICSAYELYPIPTITIVGNLQSERFVQLK</sequence>
<protein>
    <recommendedName>
        <fullName evidence="2">Ig-like domain-containing protein</fullName>
    </recommendedName>
</protein>
<keyword evidence="1" id="KW-0472">Membrane</keyword>
<reference evidence="3" key="1">
    <citation type="submission" date="2019-08" db="EMBL/GenBank/DDBJ databases">
        <title>The genome of the North American firefly Photinus pyralis.</title>
        <authorList>
            <consortium name="Photinus pyralis genome working group"/>
            <person name="Fallon T.R."/>
            <person name="Sander Lower S.E."/>
            <person name="Weng J.-K."/>
        </authorList>
    </citation>
    <scope>NUCLEOTIDE SEQUENCE</scope>
    <source>
        <strain evidence="3">TRF0915ILg1</strain>
        <tissue evidence="3">Whole body</tissue>
    </source>
</reference>
<keyword evidence="4" id="KW-1185">Reference proteome</keyword>
<dbReference type="InterPro" id="IPR036179">
    <property type="entry name" value="Ig-like_dom_sf"/>
</dbReference>
<evidence type="ECO:0000313" key="4">
    <source>
        <dbReference type="Proteomes" id="UP000801492"/>
    </source>
</evidence>
<dbReference type="Proteomes" id="UP000801492">
    <property type="component" value="Unassembled WGS sequence"/>
</dbReference>
<proteinExistence type="predicted"/>